<keyword evidence="1" id="KW-0812">Transmembrane</keyword>
<sequence length="176" mass="20165">MGKESRSEQRRMLAWLGGLFVVLAIFFFVINLERAIPCSIKSEIYKWLNIALGISWDNEQGVNTLWLSISLSLRTLLTAGPAIGIVWIVIQILAERGSAMKLADAFANRDAEIKLLLKNNLLKFISPEKKEEYLKSIDEELRQVFNIPDEEFKESLEIIYGKEKSRKILDHLKADI</sequence>
<evidence type="ECO:0008006" key="4">
    <source>
        <dbReference type="Google" id="ProtNLM"/>
    </source>
</evidence>
<name>A0A944DHE8_PSEFL</name>
<reference evidence="2" key="1">
    <citation type="submission" date="2021-03" db="EMBL/GenBank/DDBJ databases">
        <title>Genomic analysis provides insights into the functional capacity of soil bacteria communities inhabiting an altitudinal gradient in the Atacama Desert.</title>
        <authorList>
            <person name="Gonzalez M."/>
            <person name="Maldonado J."/>
            <person name="Maza F."/>
            <person name="Hodar C."/>
            <person name="Cortes M."/>
            <person name="Palma R."/>
            <person name="Andreani C."/>
            <person name="Gaete A."/>
            <person name="Vasquez-Dean J."/>
            <person name="Acuna V."/>
            <person name="Aguado M."/>
            <person name="Mandakovic D."/>
            <person name="Latorre M."/>
            <person name="Orellana A."/>
            <person name="Gutierrez R."/>
            <person name="Montecino M."/>
            <person name="Allende M."/>
            <person name="Maass A."/>
            <person name="Cambiazo V."/>
        </authorList>
    </citation>
    <scope>NUCLEOTIDE SEQUENCE</scope>
    <source>
        <strain evidence="2">ISL-25</strain>
    </source>
</reference>
<dbReference type="AlphaFoldDB" id="A0A944DHE8"/>
<accession>A0A944DHE8</accession>
<dbReference type="EMBL" id="JAGGOB010000028">
    <property type="protein sequence ID" value="MBT2329792.1"/>
    <property type="molecule type" value="Genomic_DNA"/>
</dbReference>
<evidence type="ECO:0000313" key="2">
    <source>
        <dbReference type="EMBL" id="MBT2329792.1"/>
    </source>
</evidence>
<dbReference type="RefSeq" id="WP_214963709.1">
    <property type="nucleotide sequence ID" value="NZ_JAGGNZ010000005.1"/>
</dbReference>
<evidence type="ECO:0000313" key="3">
    <source>
        <dbReference type="Proteomes" id="UP000692896"/>
    </source>
</evidence>
<dbReference type="Proteomes" id="UP000692896">
    <property type="component" value="Unassembled WGS sequence"/>
</dbReference>
<keyword evidence="1" id="KW-1133">Transmembrane helix</keyword>
<evidence type="ECO:0000256" key="1">
    <source>
        <dbReference type="SAM" id="Phobius"/>
    </source>
</evidence>
<feature type="transmembrane region" description="Helical" evidence="1">
    <location>
        <begin position="12"/>
        <end position="32"/>
    </location>
</feature>
<comment type="caution">
    <text evidence="2">The sequence shown here is derived from an EMBL/GenBank/DDBJ whole genome shotgun (WGS) entry which is preliminary data.</text>
</comment>
<feature type="transmembrane region" description="Helical" evidence="1">
    <location>
        <begin position="65"/>
        <end position="90"/>
    </location>
</feature>
<proteinExistence type="predicted"/>
<keyword evidence="1" id="KW-0472">Membrane</keyword>
<protein>
    <recommendedName>
        <fullName evidence="4">Transmembrane protein</fullName>
    </recommendedName>
</protein>
<organism evidence="2 3">
    <name type="scientific">Pseudomonas fluorescens</name>
    <dbReference type="NCBI Taxonomy" id="294"/>
    <lineage>
        <taxon>Bacteria</taxon>
        <taxon>Pseudomonadati</taxon>
        <taxon>Pseudomonadota</taxon>
        <taxon>Gammaproteobacteria</taxon>
        <taxon>Pseudomonadales</taxon>
        <taxon>Pseudomonadaceae</taxon>
        <taxon>Pseudomonas</taxon>
    </lineage>
</organism>
<gene>
    <name evidence="2" type="ORF">J7E47_13785</name>
</gene>